<sequence length="135" mass="14200">MANALYGKGREGFLDGSIDWDTQLIKVVLVDSADYTLLIDTDDNLDDIPAGGRVATSGAFASKTVTLGVADAADVTLSTVTGDQSEYLVIYYDSTVESTSRLIACIDSATGLPVTPNGGNIDVQWDSGADKIFKL</sequence>
<evidence type="ECO:0000313" key="1">
    <source>
        <dbReference type="EMBL" id="KKM89999.1"/>
    </source>
</evidence>
<dbReference type="AlphaFoldDB" id="A0A0F9L5A3"/>
<reference evidence="1" key="1">
    <citation type="journal article" date="2015" name="Nature">
        <title>Complex archaea that bridge the gap between prokaryotes and eukaryotes.</title>
        <authorList>
            <person name="Spang A."/>
            <person name="Saw J.H."/>
            <person name="Jorgensen S.L."/>
            <person name="Zaremba-Niedzwiedzka K."/>
            <person name="Martijn J."/>
            <person name="Lind A.E."/>
            <person name="van Eijk R."/>
            <person name="Schleper C."/>
            <person name="Guy L."/>
            <person name="Ettema T.J."/>
        </authorList>
    </citation>
    <scope>NUCLEOTIDE SEQUENCE</scope>
</reference>
<accession>A0A0F9L5A3</accession>
<dbReference type="EMBL" id="LAZR01006734">
    <property type="protein sequence ID" value="KKM89999.1"/>
    <property type="molecule type" value="Genomic_DNA"/>
</dbReference>
<proteinExistence type="predicted"/>
<protein>
    <submittedName>
        <fullName evidence="1">Uncharacterized protein</fullName>
    </submittedName>
</protein>
<comment type="caution">
    <text evidence="1">The sequence shown here is derived from an EMBL/GenBank/DDBJ whole genome shotgun (WGS) entry which is preliminary data.</text>
</comment>
<organism evidence="1">
    <name type="scientific">marine sediment metagenome</name>
    <dbReference type="NCBI Taxonomy" id="412755"/>
    <lineage>
        <taxon>unclassified sequences</taxon>
        <taxon>metagenomes</taxon>
        <taxon>ecological metagenomes</taxon>
    </lineage>
</organism>
<gene>
    <name evidence="1" type="ORF">LCGC14_1243050</name>
</gene>
<name>A0A0F9L5A3_9ZZZZ</name>